<dbReference type="AlphaFoldDB" id="A0A4Y9FY65"/>
<protein>
    <submittedName>
        <fullName evidence="2">Uncharacterized protein</fullName>
    </submittedName>
</protein>
<name>A0A4Y9FY65_9MICO</name>
<keyword evidence="1" id="KW-1133">Transmembrane helix</keyword>
<gene>
    <name evidence="2" type="ORF">E4U02_06925</name>
</gene>
<dbReference type="Proteomes" id="UP000298358">
    <property type="component" value="Unassembled WGS sequence"/>
</dbReference>
<feature type="transmembrane region" description="Helical" evidence="1">
    <location>
        <begin position="31"/>
        <end position="52"/>
    </location>
</feature>
<comment type="caution">
    <text evidence="2">The sequence shown here is derived from an EMBL/GenBank/DDBJ whole genome shotgun (WGS) entry which is preliminary data.</text>
</comment>
<evidence type="ECO:0000313" key="3">
    <source>
        <dbReference type="Proteomes" id="UP000298358"/>
    </source>
</evidence>
<keyword evidence="3" id="KW-1185">Reference proteome</keyword>
<keyword evidence="1" id="KW-0812">Transmembrane</keyword>
<accession>A0A4Y9FY65</accession>
<evidence type="ECO:0000256" key="1">
    <source>
        <dbReference type="SAM" id="Phobius"/>
    </source>
</evidence>
<dbReference type="EMBL" id="SPQB01000012">
    <property type="protein sequence ID" value="TFU33195.1"/>
    <property type="molecule type" value="Genomic_DNA"/>
</dbReference>
<dbReference type="RefSeq" id="WP_135114115.1">
    <property type="nucleotide sequence ID" value="NZ_JADGLL010000012.1"/>
</dbReference>
<evidence type="ECO:0000313" key="2">
    <source>
        <dbReference type="EMBL" id="TFU33195.1"/>
    </source>
</evidence>
<keyword evidence="1" id="KW-0472">Membrane</keyword>
<proteinExistence type="predicted"/>
<sequence length="98" mass="9923">MTFFSVILPLAVIATSHFVSGGDAALLPAAAILVLFAALAAAYAPSVIRAIARTILPAAAPTAPRPYAEDKALPAPIAAGTAGTARPRAPAFRFRAAR</sequence>
<organism evidence="2 3">
    <name type="scientific">Microbacterium paludicola</name>
    <dbReference type="NCBI Taxonomy" id="300019"/>
    <lineage>
        <taxon>Bacteria</taxon>
        <taxon>Bacillati</taxon>
        <taxon>Actinomycetota</taxon>
        <taxon>Actinomycetes</taxon>
        <taxon>Micrococcales</taxon>
        <taxon>Microbacteriaceae</taxon>
        <taxon>Microbacterium</taxon>
    </lineage>
</organism>
<reference evidence="2 3" key="1">
    <citation type="submission" date="2019-03" db="EMBL/GenBank/DDBJ databases">
        <title>Diversity of the mouse oral microbiome.</title>
        <authorList>
            <person name="Joseph S."/>
            <person name="Aduse-Opoku J."/>
            <person name="Curtis M."/>
            <person name="Wade W."/>
            <person name="Hashim A."/>
        </authorList>
    </citation>
    <scope>NUCLEOTIDE SEQUENCE [LARGE SCALE GENOMIC DNA]</scope>
    <source>
        <strain evidence="2 3">P1012</strain>
    </source>
</reference>